<reference evidence="5" key="1">
    <citation type="journal article" date="2019" name="Int. J. Syst. Evol. Microbiol.">
        <title>The Global Catalogue of Microorganisms (GCM) 10K type strain sequencing project: providing services to taxonomists for standard genome sequencing and annotation.</title>
        <authorList>
            <consortium name="The Broad Institute Genomics Platform"/>
            <consortium name="The Broad Institute Genome Sequencing Center for Infectious Disease"/>
            <person name="Wu L."/>
            <person name="Ma J."/>
        </authorList>
    </citation>
    <scope>NUCLEOTIDE SEQUENCE [LARGE SCALE GENOMIC DNA]</scope>
    <source>
        <strain evidence="5">CGMCC 4.1542</strain>
    </source>
</reference>
<name>A0ABV9X6M0_9ACTN</name>
<evidence type="ECO:0000313" key="5">
    <source>
        <dbReference type="Proteomes" id="UP001595855"/>
    </source>
</evidence>
<keyword evidence="2" id="KW-0808">Transferase</keyword>
<dbReference type="InterPro" id="IPR050426">
    <property type="entry name" value="Glycosyltransferase_28"/>
</dbReference>
<evidence type="ECO:0000259" key="3">
    <source>
        <dbReference type="Pfam" id="PF06722"/>
    </source>
</evidence>
<dbReference type="PANTHER" id="PTHR48050">
    <property type="entry name" value="STEROL 3-BETA-GLUCOSYLTRANSFERASE"/>
    <property type="match status" value="1"/>
</dbReference>
<dbReference type="Gene3D" id="3.40.50.2000">
    <property type="entry name" value="Glycogen Phosphorylase B"/>
    <property type="match status" value="2"/>
</dbReference>
<comment type="similarity">
    <text evidence="1">Belongs to the UDP-glycosyltransferase family.</text>
</comment>
<sequence>MSRHFLFFGIADHGHVLPYLALVEELVARGHRVTYVTSDDLADTVTGAGATAVRYESRYDKVDSFEIANHQDASLMPILLLEESISMMRATAEHLGDEIPDAIAYDIASFHAGRILGRKWNRPTVELNPFYASNENFSYLHAMMEFDDEADAAAVPPDMTPWLDRTGALLAENGIDEHPGQFAMAIHGFNLVHIPQAFQFSGETFDDRFKFVGPCLGSRHFLGEWKRPEDGLPLVLISLGTVFNKNPEFFKAAVEAFHGRPWHVVITVGDGIDPAELGELPANVEVHRWVPHLDVLEHAAVFVTHGGMGSVQEALYWGRPMVVIPQSRDQRPTARNISDRKLGVTLRPADVTAESLYRAVAETAEDTTLRGNAAEMREQVRQAGGTKRAADEVLAHVDSHR</sequence>
<dbReference type="InterPro" id="IPR010610">
    <property type="entry name" value="EryCIII-like_C"/>
</dbReference>
<dbReference type="CDD" id="cd03784">
    <property type="entry name" value="GT1_Gtf-like"/>
    <property type="match status" value="1"/>
</dbReference>
<dbReference type="Pfam" id="PF06722">
    <property type="entry name" value="EryCIII-like_C"/>
    <property type="match status" value="1"/>
</dbReference>
<organism evidence="4 5">
    <name type="scientific">Streptomyces lienomycini</name>
    <dbReference type="NCBI Taxonomy" id="284035"/>
    <lineage>
        <taxon>Bacteria</taxon>
        <taxon>Bacillati</taxon>
        <taxon>Actinomycetota</taxon>
        <taxon>Actinomycetes</taxon>
        <taxon>Kitasatosporales</taxon>
        <taxon>Streptomycetaceae</taxon>
        <taxon>Streptomyces</taxon>
    </lineage>
</organism>
<dbReference type="PANTHER" id="PTHR48050:SF13">
    <property type="entry name" value="STEROL 3-BETA-GLUCOSYLTRANSFERASE UGT80A2"/>
    <property type="match status" value="1"/>
</dbReference>
<dbReference type="Proteomes" id="UP001595855">
    <property type="component" value="Unassembled WGS sequence"/>
</dbReference>
<dbReference type="InterPro" id="IPR002213">
    <property type="entry name" value="UDP_glucos_trans"/>
</dbReference>
<dbReference type="SUPFAM" id="SSF53756">
    <property type="entry name" value="UDP-Glycosyltransferase/glycogen phosphorylase"/>
    <property type="match status" value="1"/>
</dbReference>
<evidence type="ECO:0000313" key="4">
    <source>
        <dbReference type="EMBL" id="MFC5020427.1"/>
    </source>
</evidence>
<dbReference type="RefSeq" id="WP_328661841.1">
    <property type="nucleotide sequence ID" value="NZ_BAAATN010000029.1"/>
</dbReference>
<gene>
    <name evidence="4" type="ORF">ACFPRC_37055</name>
</gene>
<evidence type="ECO:0000256" key="1">
    <source>
        <dbReference type="ARBA" id="ARBA00009995"/>
    </source>
</evidence>
<dbReference type="EMBL" id="JBHSJO010000003">
    <property type="protein sequence ID" value="MFC5020427.1"/>
    <property type="molecule type" value="Genomic_DNA"/>
</dbReference>
<dbReference type="InterPro" id="IPR006326">
    <property type="entry name" value="UDPGT_MGT-like"/>
</dbReference>
<evidence type="ECO:0000256" key="2">
    <source>
        <dbReference type="ARBA" id="ARBA00022679"/>
    </source>
</evidence>
<dbReference type="NCBIfam" id="TIGR01426">
    <property type="entry name" value="MGT"/>
    <property type="match status" value="1"/>
</dbReference>
<comment type="caution">
    <text evidence="4">The sequence shown here is derived from an EMBL/GenBank/DDBJ whole genome shotgun (WGS) entry which is preliminary data.</text>
</comment>
<protein>
    <submittedName>
        <fullName evidence="4">Macrolide family glycosyltransferase</fullName>
    </submittedName>
</protein>
<keyword evidence="5" id="KW-1185">Reference proteome</keyword>
<proteinExistence type="inferred from homology"/>
<accession>A0ABV9X6M0</accession>
<feature type="domain" description="Erythromycin biosynthesis protein CIII-like C-terminal" evidence="3">
    <location>
        <begin position="264"/>
        <end position="380"/>
    </location>
</feature>